<dbReference type="Proteomes" id="UP001595764">
    <property type="component" value="Unassembled WGS sequence"/>
</dbReference>
<organism evidence="1 2">
    <name type="scientific">Amycolatopsis halotolerans</name>
    <dbReference type="NCBI Taxonomy" id="330083"/>
    <lineage>
        <taxon>Bacteria</taxon>
        <taxon>Bacillati</taxon>
        <taxon>Actinomycetota</taxon>
        <taxon>Actinomycetes</taxon>
        <taxon>Pseudonocardiales</taxon>
        <taxon>Pseudonocardiaceae</taxon>
        <taxon>Amycolatopsis</taxon>
    </lineage>
</organism>
<gene>
    <name evidence="1" type="ORF">ACFORO_38755</name>
</gene>
<dbReference type="EMBL" id="JBHRWI010000060">
    <property type="protein sequence ID" value="MFC3516159.1"/>
    <property type="molecule type" value="Genomic_DNA"/>
</dbReference>
<reference evidence="2" key="1">
    <citation type="journal article" date="2019" name="Int. J. Syst. Evol. Microbiol.">
        <title>The Global Catalogue of Microorganisms (GCM) 10K type strain sequencing project: providing services to taxonomists for standard genome sequencing and annotation.</title>
        <authorList>
            <consortium name="The Broad Institute Genomics Platform"/>
            <consortium name="The Broad Institute Genome Sequencing Center for Infectious Disease"/>
            <person name="Wu L."/>
            <person name="Ma J."/>
        </authorList>
    </citation>
    <scope>NUCLEOTIDE SEQUENCE [LARGE SCALE GENOMIC DNA]</scope>
    <source>
        <strain evidence="2">CGMCC 4.7682</strain>
    </source>
</reference>
<proteinExistence type="predicted"/>
<sequence length="140" mass="14983">MTSFSDFASYGDSYYGGGIARFSFGLLVISSPDSVDDHSGWDPARENVHAGKDSLHVPVRQAASGVVAVSCVEEPVVPEGLELLHRGVIQLTRSSVLLYDPNGQLRLELPVERDLNAVSVYGDDATEPAEIVVVLGVPRC</sequence>
<name>A0ABV7QVR0_9PSEU</name>
<protein>
    <submittedName>
        <fullName evidence="1">Uncharacterized protein</fullName>
    </submittedName>
</protein>
<evidence type="ECO:0000313" key="2">
    <source>
        <dbReference type="Proteomes" id="UP001595764"/>
    </source>
</evidence>
<dbReference type="RefSeq" id="WP_377870067.1">
    <property type="nucleotide sequence ID" value="NZ_JBHMAY010000018.1"/>
</dbReference>
<accession>A0ABV7QVR0</accession>
<comment type="caution">
    <text evidence="1">The sequence shown here is derived from an EMBL/GenBank/DDBJ whole genome shotgun (WGS) entry which is preliminary data.</text>
</comment>
<evidence type="ECO:0000313" key="1">
    <source>
        <dbReference type="EMBL" id="MFC3516159.1"/>
    </source>
</evidence>
<keyword evidence="2" id="KW-1185">Reference proteome</keyword>